<organism evidence="6 7">
    <name type="scientific">Collinsella aerofaciens (strain ATCC 25986 / DSM 3979 / JCM 10188 / KCTC 3647 / NCTC 11838 / VPI 1003)</name>
    <dbReference type="NCBI Taxonomy" id="411903"/>
    <lineage>
        <taxon>Bacteria</taxon>
        <taxon>Bacillati</taxon>
        <taxon>Actinomycetota</taxon>
        <taxon>Coriobacteriia</taxon>
        <taxon>Coriobacteriales</taxon>
        <taxon>Coriobacteriaceae</taxon>
        <taxon>Collinsella</taxon>
    </lineage>
</organism>
<name>A4E964_COLAA</name>
<dbReference type="Gene3D" id="1.10.357.10">
    <property type="entry name" value="Tetracycline Repressor, domain 2"/>
    <property type="match status" value="1"/>
</dbReference>
<feature type="domain" description="HTH tetR-type" evidence="5">
    <location>
        <begin position="20"/>
        <end position="81"/>
    </location>
</feature>
<dbReference type="GO" id="GO:0003677">
    <property type="term" value="F:DNA binding"/>
    <property type="evidence" value="ECO:0007669"/>
    <property type="project" value="UniProtKB-UniRule"/>
</dbReference>
<keyword evidence="2 4" id="KW-0238">DNA-binding</keyword>
<dbReference type="Proteomes" id="UP000002979">
    <property type="component" value="Unassembled WGS sequence"/>
</dbReference>
<dbReference type="InterPro" id="IPR001647">
    <property type="entry name" value="HTH_TetR"/>
</dbReference>
<proteinExistence type="predicted"/>
<keyword evidence="1" id="KW-0805">Transcription regulation</keyword>
<accession>A4E964</accession>
<dbReference type="InterPro" id="IPR009057">
    <property type="entry name" value="Homeodomain-like_sf"/>
</dbReference>
<sequence>MRHKTCVADGQIMGRNKYPEETVAKILDAALELFCAQGYEGTSIQDIVDRLNGMTKGAVYHHFKSKEEIFNAAFDRAMAPIVERRRATLGAGNMTGAQKLKRLYAPESVVPQIELWARMHPAADPVKSSRLLAMQYQGSFDESADGCLLPVIEEGIADGSIACKCPREAAEAVSLLANLWLLPLFRPLETKDRMLARAQCLAQMAAAVGLDLGNEVLQTTAQIWDVWNRAGW</sequence>
<dbReference type="PANTHER" id="PTHR47506">
    <property type="entry name" value="TRANSCRIPTIONAL REGULATORY PROTEIN"/>
    <property type="match status" value="1"/>
</dbReference>
<evidence type="ECO:0000256" key="1">
    <source>
        <dbReference type="ARBA" id="ARBA00023015"/>
    </source>
</evidence>
<evidence type="ECO:0000259" key="5">
    <source>
        <dbReference type="PROSITE" id="PS50977"/>
    </source>
</evidence>
<evidence type="ECO:0000256" key="2">
    <source>
        <dbReference type="ARBA" id="ARBA00023125"/>
    </source>
</evidence>
<reference evidence="6 7" key="2">
    <citation type="submission" date="2007-04" db="EMBL/GenBank/DDBJ databases">
        <authorList>
            <person name="Fulton L."/>
            <person name="Clifton S."/>
            <person name="Fulton B."/>
            <person name="Xu J."/>
            <person name="Minx P."/>
            <person name="Mardis E.R."/>
            <person name="Wilson R.K."/>
        </authorList>
    </citation>
    <scope>NUCLEOTIDE SEQUENCE [LARGE SCALE GENOMIC DNA]</scope>
    <source>
        <strain evidence="7">ATCC 25986 / DSM 3979 / JCM 10188 / KCTC 3647 / NCTC 11838 / VPI 1003</strain>
    </source>
</reference>
<reference evidence="6 7" key="1">
    <citation type="submission" date="2007-01" db="EMBL/GenBank/DDBJ databases">
        <title>Draft genome sequence of Collinsella aerofaciens (ATCC 25986).</title>
        <authorList>
            <person name="Sudarsanam P."/>
            <person name="Ley R."/>
            <person name="Guruge J."/>
            <person name="Turnbaugh P.J."/>
            <person name="Mahowald M."/>
            <person name="Liep D."/>
            <person name="Gordon J."/>
        </authorList>
    </citation>
    <scope>NUCLEOTIDE SEQUENCE [LARGE SCALE GENOMIC DNA]</scope>
    <source>
        <strain evidence="7">ATCC 25986 / DSM 3979 / JCM 10188 / KCTC 3647 / NCTC 11838 / VPI 1003</strain>
    </source>
</reference>
<dbReference type="PROSITE" id="PS50977">
    <property type="entry name" value="HTH_TETR_2"/>
    <property type="match status" value="1"/>
</dbReference>
<evidence type="ECO:0000313" key="7">
    <source>
        <dbReference type="Proteomes" id="UP000002979"/>
    </source>
</evidence>
<feature type="DNA-binding region" description="H-T-H motif" evidence="4">
    <location>
        <begin position="44"/>
        <end position="63"/>
    </location>
</feature>
<protein>
    <submittedName>
        <fullName evidence="6">Transcriptional regulator, TetR family</fullName>
    </submittedName>
</protein>
<evidence type="ECO:0000256" key="3">
    <source>
        <dbReference type="ARBA" id="ARBA00023163"/>
    </source>
</evidence>
<dbReference type="PANTHER" id="PTHR47506:SF6">
    <property type="entry name" value="HTH-TYPE TRANSCRIPTIONAL REPRESSOR NEMR"/>
    <property type="match status" value="1"/>
</dbReference>
<evidence type="ECO:0000313" key="6">
    <source>
        <dbReference type="EMBL" id="EBA39809.1"/>
    </source>
</evidence>
<keyword evidence="3" id="KW-0804">Transcription</keyword>
<comment type="caution">
    <text evidence="6">The sequence shown here is derived from an EMBL/GenBank/DDBJ whole genome shotgun (WGS) entry which is preliminary data.</text>
</comment>
<dbReference type="AlphaFoldDB" id="A4E964"/>
<gene>
    <name evidence="6" type="ORF">COLAER_00956</name>
</gene>
<dbReference type="Pfam" id="PF00440">
    <property type="entry name" value="TetR_N"/>
    <property type="match status" value="1"/>
</dbReference>
<dbReference type="EMBL" id="AAVN02000003">
    <property type="protein sequence ID" value="EBA39809.1"/>
    <property type="molecule type" value="Genomic_DNA"/>
</dbReference>
<evidence type="ECO:0000256" key="4">
    <source>
        <dbReference type="PROSITE-ProRule" id="PRU00335"/>
    </source>
</evidence>
<dbReference type="SUPFAM" id="SSF46689">
    <property type="entry name" value="Homeodomain-like"/>
    <property type="match status" value="1"/>
</dbReference>